<gene>
    <name evidence="1" type="ORF">SPHINGO391_480105</name>
</gene>
<protein>
    <submittedName>
        <fullName evidence="1">Uncharacterized protein</fullName>
    </submittedName>
</protein>
<evidence type="ECO:0000313" key="1">
    <source>
        <dbReference type="EMBL" id="VVT24443.1"/>
    </source>
</evidence>
<reference evidence="1 2" key="1">
    <citation type="submission" date="2019-09" db="EMBL/GenBank/DDBJ databases">
        <authorList>
            <person name="Dittami M. S."/>
        </authorList>
    </citation>
    <scope>NUCLEOTIDE SEQUENCE [LARGE SCALE GENOMIC DNA]</scope>
    <source>
        <strain evidence="1">SPHINGO391</strain>
    </source>
</reference>
<accession>A0A5E8A502</accession>
<dbReference type="Proteomes" id="UP000326857">
    <property type="component" value="Unassembled WGS sequence"/>
</dbReference>
<sequence>MLPLNVRIAQARKISLAFIVPASLAGMHGVGTRDDVGLGFAGSAYVGPVGEQLAPLRPAEMIRPSNYASRDHRVKALRTGRVRALPRGPAAREKKKPLSPGRDRILGTNAIQNGFINRSISHASSITVYPPNYYIIHLIHILYINWYIAAELDIYCYFPFQMNIPHGILRYHK</sequence>
<name>A0A5E8A502_9SPHN</name>
<dbReference type="AlphaFoldDB" id="A0A5E8A502"/>
<organism evidence="1 2">
    <name type="scientific">Sphingomonas aurantiaca</name>
    <dbReference type="NCBI Taxonomy" id="185949"/>
    <lineage>
        <taxon>Bacteria</taxon>
        <taxon>Pseudomonadati</taxon>
        <taxon>Pseudomonadota</taxon>
        <taxon>Alphaproteobacteria</taxon>
        <taxon>Sphingomonadales</taxon>
        <taxon>Sphingomonadaceae</taxon>
        <taxon>Sphingomonas</taxon>
    </lineage>
</organism>
<proteinExistence type="predicted"/>
<dbReference type="EMBL" id="CABVLI010000043">
    <property type="protein sequence ID" value="VVT24443.1"/>
    <property type="molecule type" value="Genomic_DNA"/>
</dbReference>
<evidence type="ECO:0000313" key="2">
    <source>
        <dbReference type="Proteomes" id="UP000326857"/>
    </source>
</evidence>